<dbReference type="RefSeq" id="WP_307268271.1">
    <property type="nucleotide sequence ID" value="NZ_JAUSVX010000001.1"/>
</dbReference>
<dbReference type="SUPFAM" id="SSF51182">
    <property type="entry name" value="RmlC-like cupins"/>
    <property type="match status" value="1"/>
</dbReference>
<evidence type="ECO:0000313" key="2">
    <source>
        <dbReference type="EMBL" id="MDQ0467924.1"/>
    </source>
</evidence>
<proteinExistence type="predicted"/>
<keyword evidence="3" id="KW-1185">Reference proteome</keyword>
<dbReference type="Gene3D" id="2.60.120.10">
    <property type="entry name" value="Jelly Rolls"/>
    <property type="match status" value="1"/>
</dbReference>
<dbReference type="InterPro" id="IPR014710">
    <property type="entry name" value="RmlC-like_jellyroll"/>
</dbReference>
<dbReference type="EMBL" id="JAUSVX010000001">
    <property type="protein sequence ID" value="MDQ0467924.1"/>
    <property type="molecule type" value="Genomic_DNA"/>
</dbReference>
<dbReference type="PANTHER" id="PTHR43346">
    <property type="entry name" value="LIGAND BINDING DOMAIN PROTEIN, PUTATIVE (AFU_ORTHOLOGUE AFUA_6G14370)-RELATED"/>
    <property type="match status" value="1"/>
</dbReference>
<dbReference type="InterPro" id="IPR013096">
    <property type="entry name" value="Cupin_2"/>
</dbReference>
<comment type="caution">
    <text evidence="2">The sequence shown here is derived from an EMBL/GenBank/DDBJ whole genome shotgun (WGS) entry which is preliminary data.</text>
</comment>
<reference evidence="2 3" key="1">
    <citation type="submission" date="2023-07" db="EMBL/GenBank/DDBJ databases">
        <title>Genomic Encyclopedia of Type Strains, Phase IV (KMG-IV): sequencing the most valuable type-strain genomes for metagenomic binning, comparative biology and taxonomic classification.</title>
        <authorList>
            <person name="Goeker M."/>
        </authorList>
    </citation>
    <scope>NUCLEOTIDE SEQUENCE [LARGE SCALE GENOMIC DNA]</scope>
    <source>
        <strain evidence="2 3">DSM 19619</strain>
    </source>
</reference>
<dbReference type="Proteomes" id="UP001242480">
    <property type="component" value="Unassembled WGS sequence"/>
</dbReference>
<name>A0ABU0J3Q2_9HYPH</name>
<dbReference type="InterPro" id="IPR052538">
    <property type="entry name" value="Flavonoid_dioxygenase-like"/>
</dbReference>
<evidence type="ECO:0000313" key="3">
    <source>
        <dbReference type="Proteomes" id="UP001242480"/>
    </source>
</evidence>
<sequence length="165" mass="18228">MSDAADPKTQGFVLQLEDGPSYWQPVPANGHVTNKLVPANWDGPFSCGIQEVAPRSFIRKHIHDRHHEAIFVWGGEGKAVVDGIEHPMRTGTIVALPIGVEHMFINEGDEPLRLFWILSPHGIEAFFSQIGRPRTPGEPAPQPFPRPADILEIEARTVFKPGSTV</sequence>
<gene>
    <name evidence="2" type="ORF">QO011_000919</name>
</gene>
<organism evidence="2 3">
    <name type="scientific">Labrys wisconsinensis</name>
    <dbReference type="NCBI Taxonomy" id="425677"/>
    <lineage>
        <taxon>Bacteria</taxon>
        <taxon>Pseudomonadati</taxon>
        <taxon>Pseudomonadota</taxon>
        <taxon>Alphaproteobacteria</taxon>
        <taxon>Hyphomicrobiales</taxon>
        <taxon>Xanthobacteraceae</taxon>
        <taxon>Labrys</taxon>
    </lineage>
</organism>
<dbReference type="InterPro" id="IPR011051">
    <property type="entry name" value="RmlC_Cupin_sf"/>
</dbReference>
<dbReference type="PANTHER" id="PTHR43346:SF1">
    <property type="entry name" value="QUERCETIN 2,3-DIOXYGENASE-RELATED"/>
    <property type="match status" value="1"/>
</dbReference>
<feature type="domain" description="Cupin type-2" evidence="1">
    <location>
        <begin position="49"/>
        <end position="117"/>
    </location>
</feature>
<accession>A0ABU0J3Q2</accession>
<dbReference type="Pfam" id="PF07883">
    <property type="entry name" value="Cupin_2"/>
    <property type="match status" value="1"/>
</dbReference>
<protein>
    <submittedName>
        <fullName evidence="2">Quercetin dioxygenase-like cupin family protein</fullName>
    </submittedName>
</protein>
<evidence type="ECO:0000259" key="1">
    <source>
        <dbReference type="Pfam" id="PF07883"/>
    </source>
</evidence>